<evidence type="ECO:0000256" key="4">
    <source>
        <dbReference type="ARBA" id="ARBA00022679"/>
    </source>
</evidence>
<evidence type="ECO:0000256" key="6">
    <source>
        <dbReference type="RuleBase" id="RU003560"/>
    </source>
</evidence>
<keyword evidence="5 6" id="KW-0663">Pyridoxal phosphate</keyword>
<evidence type="ECO:0000256" key="2">
    <source>
        <dbReference type="ARBA" id="ARBA00008954"/>
    </source>
</evidence>
<dbReference type="Proteomes" id="UP001162162">
    <property type="component" value="Unassembled WGS sequence"/>
</dbReference>
<dbReference type="Gene3D" id="3.40.640.10">
    <property type="entry name" value="Type I PLP-dependent aspartate aminotransferase-like (Major domain)"/>
    <property type="match status" value="2"/>
</dbReference>
<organism evidence="8 9">
    <name type="scientific">Aromia moschata</name>
    <dbReference type="NCBI Taxonomy" id="1265417"/>
    <lineage>
        <taxon>Eukaryota</taxon>
        <taxon>Metazoa</taxon>
        <taxon>Ecdysozoa</taxon>
        <taxon>Arthropoda</taxon>
        <taxon>Hexapoda</taxon>
        <taxon>Insecta</taxon>
        <taxon>Pterygota</taxon>
        <taxon>Neoptera</taxon>
        <taxon>Endopterygota</taxon>
        <taxon>Coleoptera</taxon>
        <taxon>Polyphaga</taxon>
        <taxon>Cucujiformia</taxon>
        <taxon>Chrysomeloidea</taxon>
        <taxon>Cerambycidae</taxon>
        <taxon>Cerambycinae</taxon>
        <taxon>Callichromatini</taxon>
        <taxon>Aromia</taxon>
    </lineage>
</organism>
<feature type="region of interest" description="Disordered" evidence="7">
    <location>
        <begin position="19"/>
        <end position="40"/>
    </location>
</feature>
<dbReference type="SUPFAM" id="SSF53383">
    <property type="entry name" value="PLP-dependent transferases"/>
    <property type="match status" value="1"/>
</dbReference>
<sequence length="382" mass="43533">MITTCTRKTIPSRFLGSEYYSNKSSEKPEEKHGDVQEPKLPVIKTDFPGPRSIELMQKLCPYQNTDGIDIFAVYENSIGNYLEDVDQNILLDLNMQLCTIPLGYNHPELLKVFQDIRNIKHIINRPALGVFPGDYWPSKMEYIVKKVSPHLPNLTTFSCASCSVENAFKAMMIAAQTKERGNLIHEAELKCALKNSPPGSPDLAILTFTNADHGYTMGALSASHANGMTKLDIPAFDWPIAKFPQYKYPLHEFDCYNRVQDTNSLEMVEDLINEWYQKNKIFSPRRSSRITGTWMGDPAKVLVFEAVINLIEKLNLMQNVTETGCFLKKGLQKIERENYDLIHSSRGLGTFLAFDAQCPPLRDDMLNRLRKKGKMKIMIRLL</sequence>
<dbReference type="InterPro" id="IPR005814">
    <property type="entry name" value="Aminotrans_3"/>
</dbReference>
<comment type="caution">
    <text evidence="8">The sequence shown here is derived from an EMBL/GenBank/DDBJ whole genome shotgun (WGS) entry which is preliminary data.</text>
</comment>
<feature type="compositionally biased region" description="Basic and acidic residues" evidence="7">
    <location>
        <begin position="24"/>
        <end position="37"/>
    </location>
</feature>
<reference evidence="8" key="1">
    <citation type="journal article" date="2023" name="Insect Mol. Biol.">
        <title>Genome sequencing provides insights into the evolution of gene families encoding plant cell wall-degrading enzymes in longhorned beetles.</title>
        <authorList>
            <person name="Shin N.R."/>
            <person name="Okamura Y."/>
            <person name="Kirsch R."/>
            <person name="Pauchet Y."/>
        </authorList>
    </citation>
    <scope>NUCLEOTIDE SEQUENCE</scope>
    <source>
        <strain evidence="8">AMC_N1</strain>
    </source>
</reference>
<dbReference type="Gene3D" id="3.90.1150.10">
    <property type="entry name" value="Aspartate Aminotransferase, domain 1"/>
    <property type="match status" value="2"/>
</dbReference>
<dbReference type="EMBL" id="JAPWTK010000154">
    <property type="protein sequence ID" value="KAJ8947723.1"/>
    <property type="molecule type" value="Genomic_DNA"/>
</dbReference>
<dbReference type="GO" id="GO:0009450">
    <property type="term" value="P:gamma-aminobutyric acid catabolic process"/>
    <property type="evidence" value="ECO:0007669"/>
    <property type="project" value="TreeGrafter"/>
</dbReference>
<evidence type="ECO:0000256" key="1">
    <source>
        <dbReference type="ARBA" id="ARBA00001933"/>
    </source>
</evidence>
<evidence type="ECO:0000256" key="3">
    <source>
        <dbReference type="ARBA" id="ARBA00022576"/>
    </source>
</evidence>
<dbReference type="PANTHER" id="PTHR43206:SF1">
    <property type="entry name" value="4-AMINOBUTYRATE AMINOTRANSFERASE, MITOCHONDRIAL"/>
    <property type="match status" value="1"/>
</dbReference>
<evidence type="ECO:0000313" key="9">
    <source>
        <dbReference type="Proteomes" id="UP001162162"/>
    </source>
</evidence>
<dbReference type="GO" id="GO:0030170">
    <property type="term" value="F:pyridoxal phosphate binding"/>
    <property type="evidence" value="ECO:0007669"/>
    <property type="project" value="InterPro"/>
</dbReference>
<comment type="similarity">
    <text evidence="2 6">Belongs to the class-III pyridoxal-phosphate-dependent aminotransferase family.</text>
</comment>
<proteinExistence type="inferred from homology"/>
<dbReference type="InterPro" id="IPR015422">
    <property type="entry name" value="PyrdxlP-dep_Trfase_small"/>
</dbReference>
<keyword evidence="4" id="KW-0808">Transferase</keyword>
<comment type="cofactor">
    <cofactor evidence="1">
        <name>pyridoxal 5'-phosphate</name>
        <dbReference type="ChEBI" id="CHEBI:597326"/>
    </cofactor>
</comment>
<gene>
    <name evidence="8" type="ORF">NQ318_017984</name>
</gene>
<name>A0AAV8YA90_9CUCU</name>
<dbReference type="AlphaFoldDB" id="A0AAV8YA90"/>
<evidence type="ECO:0000313" key="8">
    <source>
        <dbReference type="EMBL" id="KAJ8947723.1"/>
    </source>
</evidence>
<keyword evidence="9" id="KW-1185">Reference proteome</keyword>
<dbReference type="InterPro" id="IPR015421">
    <property type="entry name" value="PyrdxlP-dep_Trfase_major"/>
</dbReference>
<dbReference type="PANTHER" id="PTHR43206">
    <property type="entry name" value="AMINOTRANSFERASE"/>
    <property type="match status" value="1"/>
</dbReference>
<dbReference type="GO" id="GO:0005739">
    <property type="term" value="C:mitochondrion"/>
    <property type="evidence" value="ECO:0007669"/>
    <property type="project" value="TreeGrafter"/>
</dbReference>
<evidence type="ECO:0000256" key="5">
    <source>
        <dbReference type="ARBA" id="ARBA00022898"/>
    </source>
</evidence>
<dbReference type="GO" id="GO:0008483">
    <property type="term" value="F:transaminase activity"/>
    <property type="evidence" value="ECO:0007669"/>
    <property type="project" value="UniProtKB-KW"/>
</dbReference>
<dbReference type="PIRSF" id="PIRSF000521">
    <property type="entry name" value="Transaminase_4ab_Lys_Orn"/>
    <property type="match status" value="1"/>
</dbReference>
<protein>
    <submittedName>
        <fullName evidence="8">Uncharacterized protein</fullName>
    </submittedName>
</protein>
<dbReference type="Pfam" id="PF00202">
    <property type="entry name" value="Aminotran_3"/>
    <property type="match status" value="2"/>
</dbReference>
<evidence type="ECO:0000256" key="7">
    <source>
        <dbReference type="SAM" id="MobiDB-lite"/>
    </source>
</evidence>
<accession>A0AAV8YA90</accession>
<keyword evidence="3" id="KW-0032">Aminotransferase</keyword>
<dbReference type="InterPro" id="IPR015424">
    <property type="entry name" value="PyrdxlP-dep_Trfase"/>
</dbReference>